<evidence type="ECO:0000313" key="3">
    <source>
        <dbReference type="Proteomes" id="UP000689195"/>
    </source>
</evidence>
<evidence type="ECO:0000313" key="2">
    <source>
        <dbReference type="EMBL" id="CAD8141255.1"/>
    </source>
</evidence>
<evidence type="ECO:0000259" key="1">
    <source>
        <dbReference type="Pfam" id="PF00173"/>
    </source>
</evidence>
<dbReference type="Proteomes" id="UP000689195">
    <property type="component" value="Unassembled WGS sequence"/>
</dbReference>
<feature type="domain" description="Cytochrome b5 heme-binding" evidence="1">
    <location>
        <begin position="18"/>
        <end position="46"/>
    </location>
</feature>
<dbReference type="GO" id="GO:0020037">
    <property type="term" value="F:heme binding"/>
    <property type="evidence" value="ECO:0007669"/>
    <property type="project" value="InterPro"/>
</dbReference>
<dbReference type="EMBL" id="CAJJDO010000010">
    <property type="protein sequence ID" value="CAD8141255.1"/>
    <property type="molecule type" value="Genomic_DNA"/>
</dbReference>
<name>A0A8S1SKV6_9CILI</name>
<dbReference type="Pfam" id="PF00173">
    <property type="entry name" value="Cyt-b5"/>
    <property type="match status" value="1"/>
</dbReference>
<organism evidence="2 3">
    <name type="scientific">Paramecium pentaurelia</name>
    <dbReference type="NCBI Taxonomy" id="43138"/>
    <lineage>
        <taxon>Eukaryota</taxon>
        <taxon>Sar</taxon>
        <taxon>Alveolata</taxon>
        <taxon>Ciliophora</taxon>
        <taxon>Intramacronucleata</taxon>
        <taxon>Oligohymenophorea</taxon>
        <taxon>Peniculida</taxon>
        <taxon>Parameciidae</taxon>
        <taxon>Paramecium</taxon>
    </lineage>
</organism>
<keyword evidence="3" id="KW-1185">Reference proteome</keyword>
<dbReference type="InterPro" id="IPR001199">
    <property type="entry name" value="Cyt_B5-like_heme/steroid-bd"/>
</dbReference>
<protein>
    <recommendedName>
        <fullName evidence="1">Cytochrome b5 heme-binding domain-containing protein</fullName>
    </recommendedName>
</protein>
<proteinExistence type="predicted"/>
<accession>A0A8S1SKV6</accession>
<gene>
    <name evidence="2" type="ORF">PPENT_87.1.T0100019</name>
</gene>
<sequence>MVTGKSRKKKSKTRVPSKLSYILGKIYDLSKFLSLHPGGDYFLSLAQNQRYRKCTIAIIQTWRNAMQFFKTLIFEIKLIN</sequence>
<reference evidence="2" key="1">
    <citation type="submission" date="2021-01" db="EMBL/GenBank/DDBJ databases">
        <authorList>
            <consortium name="Genoscope - CEA"/>
            <person name="William W."/>
        </authorList>
    </citation>
    <scope>NUCLEOTIDE SEQUENCE</scope>
</reference>
<dbReference type="OrthoDB" id="260519at2759"/>
<dbReference type="AlphaFoldDB" id="A0A8S1SKV6"/>
<comment type="caution">
    <text evidence="2">The sequence shown here is derived from an EMBL/GenBank/DDBJ whole genome shotgun (WGS) entry which is preliminary data.</text>
</comment>
<dbReference type="PROSITE" id="PS00191">
    <property type="entry name" value="CYTOCHROME_B5_1"/>
    <property type="match status" value="1"/>
</dbReference>
<dbReference type="InterPro" id="IPR018506">
    <property type="entry name" value="Cyt_B5_heme-BS"/>
</dbReference>